<sequence length="64" mass="7360">MIKKARINKNLTQKQLAIRLLVSQSYISNLENKKINSFNIDKIKKVSNILNLNTTDVVNFLISN</sequence>
<dbReference type="SMART" id="SM00530">
    <property type="entry name" value="HTH_XRE"/>
    <property type="match status" value="1"/>
</dbReference>
<dbReference type="PROSITE" id="PS50943">
    <property type="entry name" value="HTH_CROC1"/>
    <property type="match status" value="1"/>
</dbReference>
<proteinExistence type="predicted"/>
<dbReference type="CDD" id="cd00093">
    <property type="entry name" value="HTH_XRE"/>
    <property type="match status" value="1"/>
</dbReference>
<evidence type="ECO:0000313" key="2">
    <source>
        <dbReference type="EMBL" id="MPQ42850.1"/>
    </source>
</evidence>
<dbReference type="InterPro" id="IPR001387">
    <property type="entry name" value="Cro/C1-type_HTH"/>
</dbReference>
<gene>
    <name evidence="2" type="ORF">GBZ86_03660</name>
</gene>
<name>A0A6I1MIA7_9CLOT</name>
<feature type="domain" description="HTH cro/C1-type" evidence="1">
    <location>
        <begin position="2"/>
        <end position="57"/>
    </location>
</feature>
<dbReference type="AlphaFoldDB" id="A0A6I1MIA7"/>
<organism evidence="2 3">
    <name type="scientific">Clostridium tarantellae</name>
    <dbReference type="NCBI Taxonomy" id="39493"/>
    <lineage>
        <taxon>Bacteria</taxon>
        <taxon>Bacillati</taxon>
        <taxon>Bacillota</taxon>
        <taxon>Clostridia</taxon>
        <taxon>Eubacteriales</taxon>
        <taxon>Clostridiaceae</taxon>
        <taxon>Clostridium</taxon>
    </lineage>
</organism>
<accession>A0A6I1MIA7</accession>
<evidence type="ECO:0000259" key="1">
    <source>
        <dbReference type="PROSITE" id="PS50943"/>
    </source>
</evidence>
<reference evidence="2 3" key="1">
    <citation type="submission" date="2019-10" db="EMBL/GenBank/DDBJ databases">
        <title>The Genome Sequence of Clostridium tarantellae Isolated from Fish Brain.</title>
        <authorList>
            <person name="Bano L."/>
            <person name="Kiel M."/>
            <person name="Sales G."/>
            <person name="Doxey A.C."/>
            <person name="Mansfield M.J."/>
            <person name="Schiavone M."/>
            <person name="Rossetto O."/>
            <person name="Pirazzini M."/>
            <person name="Dobrindt U."/>
            <person name="Montecucco C."/>
        </authorList>
    </citation>
    <scope>NUCLEOTIDE SEQUENCE [LARGE SCALE GENOMIC DNA]</scope>
    <source>
        <strain evidence="2 3">DSM 3997</strain>
    </source>
</reference>
<dbReference type="InterPro" id="IPR010982">
    <property type="entry name" value="Lambda_DNA-bd_dom_sf"/>
</dbReference>
<dbReference type="Proteomes" id="UP000430345">
    <property type="component" value="Unassembled WGS sequence"/>
</dbReference>
<comment type="caution">
    <text evidence="2">The sequence shown here is derived from an EMBL/GenBank/DDBJ whole genome shotgun (WGS) entry which is preliminary data.</text>
</comment>
<evidence type="ECO:0000313" key="3">
    <source>
        <dbReference type="Proteomes" id="UP000430345"/>
    </source>
</evidence>
<dbReference type="SUPFAM" id="SSF47413">
    <property type="entry name" value="lambda repressor-like DNA-binding domains"/>
    <property type="match status" value="1"/>
</dbReference>
<keyword evidence="3" id="KW-1185">Reference proteome</keyword>
<dbReference type="Pfam" id="PF12844">
    <property type="entry name" value="HTH_19"/>
    <property type="match status" value="1"/>
</dbReference>
<dbReference type="RefSeq" id="WP_152887843.1">
    <property type="nucleotide sequence ID" value="NZ_WHJC01000024.1"/>
</dbReference>
<protein>
    <submittedName>
        <fullName evidence="2">Helix-turn-helix domain-containing protein</fullName>
    </submittedName>
</protein>
<dbReference type="Gene3D" id="1.10.260.40">
    <property type="entry name" value="lambda repressor-like DNA-binding domains"/>
    <property type="match status" value="1"/>
</dbReference>
<dbReference type="GO" id="GO:0003677">
    <property type="term" value="F:DNA binding"/>
    <property type="evidence" value="ECO:0007669"/>
    <property type="project" value="InterPro"/>
</dbReference>
<dbReference type="OrthoDB" id="428540at2"/>
<dbReference type="EMBL" id="WHJC01000024">
    <property type="protein sequence ID" value="MPQ42850.1"/>
    <property type="molecule type" value="Genomic_DNA"/>
</dbReference>